<name>A0A383U4P4_9FLAO</name>
<dbReference type="UniPathway" id="UPA00109">
    <property type="reaction ID" value="UER00189"/>
</dbReference>
<keyword evidence="10" id="KW-1185">Reference proteome</keyword>
<organism evidence="9 10">
    <name type="scientific">Candidatus Ornithobacterium hominis</name>
    <dbReference type="NCBI Taxonomy" id="2497989"/>
    <lineage>
        <taxon>Bacteria</taxon>
        <taxon>Pseudomonadati</taxon>
        <taxon>Bacteroidota</taxon>
        <taxon>Flavobacteriia</taxon>
        <taxon>Flavobacteriales</taxon>
        <taxon>Weeksellaceae</taxon>
        <taxon>Ornithobacterium</taxon>
    </lineage>
</organism>
<feature type="binding site" evidence="7">
    <location>
        <position position="172"/>
    </location>
    <ligand>
        <name>substrate</name>
    </ligand>
</feature>
<evidence type="ECO:0000256" key="2">
    <source>
        <dbReference type="ARBA" id="ARBA00007422"/>
    </source>
</evidence>
<evidence type="ECO:0000256" key="7">
    <source>
        <dbReference type="HAMAP-Rule" id="MF_00147"/>
    </source>
</evidence>
<dbReference type="GO" id="GO:0004807">
    <property type="term" value="F:triose-phosphate isomerase activity"/>
    <property type="evidence" value="ECO:0007669"/>
    <property type="project" value="UniProtKB-UniRule"/>
</dbReference>
<protein>
    <recommendedName>
        <fullName evidence="7 8">Triosephosphate isomerase</fullName>
        <shortName evidence="7">TIM</shortName>
        <shortName evidence="7">TPI</shortName>
        <ecNumber evidence="7 8">5.3.1.1</ecNumber>
    </recommendedName>
    <alternativeName>
        <fullName evidence="7">Triose-phosphate isomerase</fullName>
    </alternativeName>
</protein>
<comment type="catalytic activity">
    <reaction evidence="7 8">
        <text>D-glyceraldehyde 3-phosphate = dihydroxyacetone phosphate</text>
        <dbReference type="Rhea" id="RHEA:18585"/>
        <dbReference type="ChEBI" id="CHEBI:57642"/>
        <dbReference type="ChEBI" id="CHEBI:59776"/>
        <dbReference type="EC" id="5.3.1.1"/>
    </reaction>
</comment>
<dbReference type="GO" id="GO:0005829">
    <property type="term" value="C:cytosol"/>
    <property type="evidence" value="ECO:0007669"/>
    <property type="project" value="TreeGrafter"/>
</dbReference>
<dbReference type="HAMAP" id="MF_00147_B">
    <property type="entry name" value="TIM_B"/>
    <property type="match status" value="1"/>
</dbReference>
<feature type="binding site" evidence="7">
    <location>
        <begin position="9"/>
        <end position="11"/>
    </location>
    <ligand>
        <name>substrate</name>
    </ligand>
</feature>
<evidence type="ECO:0000256" key="1">
    <source>
        <dbReference type="ARBA" id="ARBA00004680"/>
    </source>
</evidence>
<evidence type="ECO:0000256" key="3">
    <source>
        <dbReference type="ARBA" id="ARBA00022432"/>
    </source>
</evidence>
<comment type="similarity">
    <text evidence="2 7 8">Belongs to the triosephosphate isomerase family.</text>
</comment>
<feature type="binding site" evidence="7">
    <location>
        <begin position="233"/>
        <end position="234"/>
    </location>
    <ligand>
        <name>substrate</name>
    </ligand>
</feature>
<dbReference type="InterPro" id="IPR035990">
    <property type="entry name" value="TIM_sf"/>
</dbReference>
<dbReference type="PANTHER" id="PTHR21139:SF42">
    <property type="entry name" value="TRIOSEPHOSPHATE ISOMERASE"/>
    <property type="match status" value="1"/>
</dbReference>
<dbReference type="InterPro" id="IPR013785">
    <property type="entry name" value="Aldolase_TIM"/>
</dbReference>
<dbReference type="GO" id="GO:0006094">
    <property type="term" value="P:gluconeogenesis"/>
    <property type="evidence" value="ECO:0007669"/>
    <property type="project" value="UniProtKB-UniRule"/>
</dbReference>
<dbReference type="EC" id="5.3.1.1" evidence="7 8"/>
<dbReference type="CDD" id="cd00311">
    <property type="entry name" value="TIM"/>
    <property type="match status" value="1"/>
</dbReference>
<gene>
    <name evidence="7 9" type="primary">tpiA</name>
    <name evidence="9" type="ORF">SAMEA104719789_01579</name>
</gene>
<dbReference type="OrthoDB" id="9809429at2"/>
<dbReference type="RefSeq" id="WP_119059748.1">
    <property type="nucleotide sequence ID" value="NZ_UNSC01000007.1"/>
</dbReference>
<dbReference type="PROSITE" id="PS51440">
    <property type="entry name" value="TIM_2"/>
    <property type="match status" value="1"/>
</dbReference>
<dbReference type="UniPathway" id="UPA00138"/>
<dbReference type="GO" id="GO:0006096">
    <property type="term" value="P:glycolytic process"/>
    <property type="evidence" value="ECO:0007669"/>
    <property type="project" value="UniProtKB-UniRule"/>
</dbReference>
<dbReference type="Pfam" id="PF00121">
    <property type="entry name" value="TIM"/>
    <property type="match status" value="1"/>
</dbReference>
<dbReference type="FunFam" id="3.20.20.70:FF:000016">
    <property type="entry name" value="Triosephosphate isomerase"/>
    <property type="match status" value="1"/>
</dbReference>
<dbReference type="Gene3D" id="3.20.20.70">
    <property type="entry name" value="Aldolase class I"/>
    <property type="match status" value="1"/>
</dbReference>
<accession>A0A383U4P4</accession>
<evidence type="ECO:0000313" key="10">
    <source>
        <dbReference type="Proteomes" id="UP000262142"/>
    </source>
</evidence>
<feature type="active site" description="Electrophile" evidence="7">
    <location>
        <position position="94"/>
    </location>
</feature>
<dbReference type="InterPro" id="IPR000652">
    <property type="entry name" value="Triosephosphate_isomerase"/>
</dbReference>
<dbReference type="AlphaFoldDB" id="A0A383U4P4"/>
<keyword evidence="4 7" id="KW-0963">Cytoplasm</keyword>
<feature type="binding site" evidence="7">
    <location>
        <position position="212"/>
    </location>
    <ligand>
        <name>substrate</name>
    </ligand>
</feature>
<comment type="function">
    <text evidence="7">Involved in the gluconeogenesis. Catalyzes stereospecifically the conversion of dihydroxyacetone phosphate (DHAP) to D-glyceraldehyde-3-phosphate (G3P).</text>
</comment>
<comment type="subunit">
    <text evidence="7 8">Homodimer.</text>
</comment>
<comment type="pathway">
    <text evidence="7 8">Carbohydrate biosynthesis; gluconeogenesis.</text>
</comment>
<dbReference type="InterPro" id="IPR022896">
    <property type="entry name" value="TrioseP_Isoase_bac/euk"/>
</dbReference>
<dbReference type="GO" id="GO:0046166">
    <property type="term" value="P:glyceraldehyde-3-phosphate biosynthetic process"/>
    <property type="evidence" value="ECO:0007669"/>
    <property type="project" value="TreeGrafter"/>
</dbReference>
<keyword evidence="5 7" id="KW-0324">Glycolysis</keyword>
<dbReference type="NCBIfam" id="TIGR00419">
    <property type="entry name" value="tim"/>
    <property type="match status" value="1"/>
</dbReference>
<evidence type="ECO:0000256" key="5">
    <source>
        <dbReference type="ARBA" id="ARBA00023152"/>
    </source>
</evidence>
<feature type="active site" description="Proton acceptor" evidence="7">
    <location>
        <position position="166"/>
    </location>
</feature>
<dbReference type="PROSITE" id="PS00171">
    <property type="entry name" value="TIM_1"/>
    <property type="match status" value="1"/>
</dbReference>
<dbReference type="PANTHER" id="PTHR21139">
    <property type="entry name" value="TRIOSEPHOSPHATE ISOMERASE"/>
    <property type="match status" value="1"/>
</dbReference>
<evidence type="ECO:0000256" key="8">
    <source>
        <dbReference type="RuleBase" id="RU363013"/>
    </source>
</evidence>
<evidence type="ECO:0000256" key="6">
    <source>
        <dbReference type="ARBA" id="ARBA00023235"/>
    </source>
</evidence>
<reference evidence="9 10" key="1">
    <citation type="submission" date="2018-09" db="EMBL/GenBank/DDBJ databases">
        <authorList>
            <consortium name="Pathogen Informatics"/>
        </authorList>
    </citation>
    <scope>NUCLEOTIDE SEQUENCE [LARGE SCALE GENOMIC DNA]</scope>
    <source>
        <strain evidence="9 10">OH-22767</strain>
    </source>
</reference>
<comment type="subcellular location">
    <subcellularLocation>
        <location evidence="7 8">Cytoplasm</location>
    </subcellularLocation>
</comment>
<dbReference type="InterPro" id="IPR020861">
    <property type="entry name" value="Triosephosphate_isomerase_AS"/>
</dbReference>
<dbReference type="GO" id="GO:0019563">
    <property type="term" value="P:glycerol catabolic process"/>
    <property type="evidence" value="ECO:0007669"/>
    <property type="project" value="TreeGrafter"/>
</dbReference>
<dbReference type="SUPFAM" id="SSF51351">
    <property type="entry name" value="Triosephosphate isomerase (TIM)"/>
    <property type="match status" value="1"/>
</dbReference>
<evidence type="ECO:0000313" key="9">
    <source>
        <dbReference type="EMBL" id="SZD74121.1"/>
    </source>
</evidence>
<dbReference type="Proteomes" id="UP000262142">
    <property type="component" value="Unassembled WGS sequence"/>
</dbReference>
<keyword evidence="3 7" id="KW-0312">Gluconeogenesis</keyword>
<keyword evidence="6 7" id="KW-0413">Isomerase</keyword>
<proteinExistence type="inferred from homology"/>
<comment type="pathway">
    <text evidence="1 7 8">Carbohydrate degradation; glycolysis; D-glyceraldehyde 3-phosphate from glycerone phosphate: step 1/1.</text>
</comment>
<dbReference type="EMBL" id="UNSC01000007">
    <property type="protein sequence ID" value="SZD74121.1"/>
    <property type="molecule type" value="Genomic_DNA"/>
</dbReference>
<sequence length="250" mass="27035">MRKKIVAGNWKMNKTWEEAKNLLLNINNYVSAHETCEVIVAPPAPFLDKATDIFQSKAKIAAQNVSEYEDGAYTGEISTGILKSINVEIAIIGHSERRSLFGETNEMIGKKVDRALNEGITPIICCGEVLEERKSGNQQKVVSEQLIAALAKVDTDGAKNIIIAYEPVWAIGTGETASPEQAQEMHKAIRDLLAEKYTQAIADEIRILYGGSVKPSNAEDLFSQPDIDGGLVGGASLNAEDFKAIISAGS</sequence>
<evidence type="ECO:0000256" key="4">
    <source>
        <dbReference type="ARBA" id="ARBA00022490"/>
    </source>
</evidence>